<dbReference type="SUPFAM" id="SSF53590">
    <property type="entry name" value="Nucleoside hydrolase"/>
    <property type="match status" value="1"/>
</dbReference>
<dbReference type="Gene3D" id="3.90.245.10">
    <property type="entry name" value="Ribonucleoside hydrolase-like"/>
    <property type="match status" value="1"/>
</dbReference>
<dbReference type="InterPro" id="IPR001910">
    <property type="entry name" value="Inosine/uridine_hydrolase_dom"/>
</dbReference>
<evidence type="ECO:0000313" key="4">
    <source>
        <dbReference type="Proteomes" id="UP000295292"/>
    </source>
</evidence>
<keyword evidence="4" id="KW-1185">Reference proteome</keyword>
<name>A0A4V3DED8_9SPHI</name>
<dbReference type="Proteomes" id="UP000295292">
    <property type="component" value="Unassembled WGS sequence"/>
</dbReference>
<dbReference type="PANTHER" id="PTHR43264:SF1">
    <property type="entry name" value="INOSINE_URIDINE-PREFERRING NUCLEOSIDE HYDROLASE DOMAIN-CONTAINING PROTEIN"/>
    <property type="match status" value="1"/>
</dbReference>
<protein>
    <submittedName>
        <fullName evidence="3">Inosine-uridine nucleoside N-ribohydrolase</fullName>
    </submittedName>
</protein>
<sequence>MKKYLLFLVFFVSGSILTAQKKDTNPIPVIFDTDIGNDIDDVLALQMLINYDRSKVIKLLGVTIGKSYPRVVEYLDGYLRYQKFRPLPIGFAYNGVNPEPYRYVPVALDTLVDHKPILKPKRKLDSSIPEGYKLQRKLLAKEKDGSVVFIAVGPLTNLQRLLDSEPDEYSPLNGTELVNRKVRLLSVMAGLYNDDFDFPEWNVVQDLHASKVVFERWPTLLVASGFEVGSKLLYPHQSILNDFPHKDRNPLTISYEVYQKMPYDRQTWDLTSVLYALEPDQAYFDLSAAGKITIEKEGHSRFSTRSGQNHHYLIIPQEKQARTLARLVELVTGKK</sequence>
<dbReference type="GO" id="GO:0016799">
    <property type="term" value="F:hydrolase activity, hydrolyzing N-glycosyl compounds"/>
    <property type="evidence" value="ECO:0007669"/>
    <property type="project" value="InterPro"/>
</dbReference>
<evidence type="ECO:0000313" key="3">
    <source>
        <dbReference type="EMBL" id="TDQ79789.1"/>
    </source>
</evidence>
<accession>A0A4V3DED8</accession>
<dbReference type="EMBL" id="SNYV01000011">
    <property type="protein sequence ID" value="TDQ79789.1"/>
    <property type="molecule type" value="Genomic_DNA"/>
</dbReference>
<gene>
    <name evidence="3" type="ORF">CLV99_1239</name>
</gene>
<dbReference type="RefSeq" id="WP_133583553.1">
    <property type="nucleotide sequence ID" value="NZ_SNYV01000011.1"/>
</dbReference>
<dbReference type="OrthoDB" id="128573at2"/>
<comment type="caution">
    <text evidence="3">The sequence shown here is derived from an EMBL/GenBank/DDBJ whole genome shotgun (WGS) entry which is preliminary data.</text>
</comment>
<feature type="chain" id="PRO_5020302209" evidence="1">
    <location>
        <begin position="22"/>
        <end position="335"/>
    </location>
</feature>
<keyword evidence="3" id="KW-0378">Hydrolase</keyword>
<dbReference type="PANTHER" id="PTHR43264">
    <property type="match status" value="1"/>
</dbReference>
<keyword evidence="1" id="KW-0732">Signal</keyword>
<organism evidence="3 4">
    <name type="scientific">Sphingobacterium yanglingense</name>
    <dbReference type="NCBI Taxonomy" id="1437280"/>
    <lineage>
        <taxon>Bacteria</taxon>
        <taxon>Pseudomonadati</taxon>
        <taxon>Bacteroidota</taxon>
        <taxon>Sphingobacteriia</taxon>
        <taxon>Sphingobacteriales</taxon>
        <taxon>Sphingobacteriaceae</taxon>
        <taxon>Sphingobacterium</taxon>
    </lineage>
</organism>
<feature type="domain" description="Inosine/uridine-preferring nucleoside hydrolase" evidence="2">
    <location>
        <begin position="29"/>
        <end position="298"/>
    </location>
</feature>
<dbReference type="InterPro" id="IPR036452">
    <property type="entry name" value="Ribo_hydro-like"/>
</dbReference>
<dbReference type="CDD" id="cd02652">
    <property type="entry name" value="nuc_hydro_2"/>
    <property type="match status" value="1"/>
</dbReference>
<proteinExistence type="predicted"/>
<dbReference type="AlphaFoldDB" id="A0A4V3DED8"/>
<evidence type="ECO:0000256" key="1">
    <source>
        <dbReference type="SAM" id="SignalP"/>
    </source>
</evidence>
<feature type="signal peptide" evidence="1">
    <location>
        <begin position="1"/>
        <end position="21"/>
    </location>
</feature>
<reference evidence="3 4" key="1">
    <citation type="submission" date="2019-03" db="EMBL/GenBank/DDBJ databases">
        <title>Genomic Encyclopedia of Archaeal and Bacterial Type Strains, Phase II (KMG-II): from individual species to whole genera.</title>
        <authorList>
            <person name="Goeker M."/>
        </authorList>
    </citation>
    <scope>NUCLEOTIDE SEQUENCE [LARGE SCALE GENOMIC DNA]</scope>
    <source>
        <strain evidence="3 4">DSM 28353</strain>
    </source>
</reference>
<dbReference type="Pfam" id="PF01156">
    <property type="entry name" value="IU_nuc_hydro"/>
    <property type="match status" value="1"/>
</dbReference>
<evidence type="ECO:0000259" key="2">
    <source>
        <dbReference type="Pfam" id="PF01156"/>
    </source>
</evidence>